<dbReference type="Proteomes" id="UP000326396">
    <property type="component" value="Linkage Group LG5"/>
</dbReference>
<dbReference type="OrthoDB" id="670255at2759"/>
<dbReference type="InterPro" id="IPR044808">
    <property type="entry name" value="ERF_plant"/>
</dbReference>
<dbReference type="Gene3D" id="3.30.730.10">
    <property type="entry name" value="AP2/ERF domain"/>
    <property type="match status" value="1"/>
</dbReference>
<dbReference type="GO" id="GO:0006952">
    <property type="term" value="P:defense response"/>
    <property type="evidence" value="ECO:0007669"/>
    <property type="project" value="UniProtKB-KW"/>
</dbReference>
<dbReference type="SUPFAM" id="SSF54171">
    <property type="entry name" value="DNA-binding domain"/>
    <property type="match status" value="1"/>
</dbReference>
<evidence type="ECO:0000256" key="5">
    <source>
        <dbReference type="ARBA" id="ARBA00023163"/>
    </source>
</evidence>
<evidence type="ECO:0000256" key="4">
    <source>
        <dbReference type="ARBA" id="ARBA00023125"/>
    </source>
</evidence>
<dbReference type="GO" id="GO:0005634">
    <property type="term" value="C:nucleus"/>
    <property type="evidence" value="ECO:0007669"/>
    <property type="project" value="UniProtKB-SubCell"/>
</dbReference>
<dbReference type="PANTHER" id="PTHR31190:SF479">
    <property type="entry name" value="AP2_ERF DOMAIN-CONTAINING PROTEIN"/>
    <property type="match status" value="1"/>
</dbReference>
<keyword evidence="9" id="KW-1185">Reference proteome</keyword>
<reference evidence="8 9" key="1">
    <citation type="submission" date="2019-05" db="EMBL/GenBank/DDBJ databases">
        <title>Mikania micrantha, genome provides insights into the molecular mechanism of rapid growth.</title>
        <authorList>
            <person name="Liu B."/>
        </authorList>
    </citation>
    <scope>NUCLEOTIDE SEQUENCE [LARGE SCALE GENOMIC DNA]</scope>
    <source>
        <strain evidence="8">NLD-2019</strain>
        <tissue evidence="8">Leaf</tissue>
    </source>
</reference>
<dbReference type="PROSITE" id="PS51032">
    <property type="entry name" value="AP2_ERF"/>
    <property type="match status" value="1"/>
</dbReference>
<proteinExistence type="predicted"/>
<keyword evidence="6" id="KW-0539">Nucleus</keyword>
<dbReference type="InterPro" id="IPR016177">
    <property type="entry name" value="DNA-bd_dom_sf"/>
</dbReference>
<organism evidence="8 9">
    <name type="scientific">Mikania micrantha</name>
    <name type="common">bitter vine</name>
    <dbReference type="NCBI Taxonomy" id="192012"/>
    <lineage>
        <taxon>Eukaryota</taxon>
        <taxon>Viridiplantae</taxon>
        <taxon>Streptophyta</taxon>
        <taxon>Embryophyta</taxon>
        <taxon>Tracheophyta</taxon>
        <taxon>Spermatophyta</taxon>
        <taxon>Magnoliopsida</taxon>
        <taxon>eudicotyledons</taxon>
        <taxon>Gunneridae</taxon>
        <taxon>Pentapetalae</taxon>
        <taxon>asterids</taxon>
        <taxon>campanulids</taxon>
        <taxon>Asterales</taxon>
        <taxon>Asteraceae</taxon>
        <taxon>Asteroideae</taxon>
        <taxon>Heliantheae alliance</taxon>
        <taxon>Eupatorieae</taxon>
        <taxon>Mikania</taxon>
    </lineage>
</organism>
<dbReference type="FunFam" id="3.30.730.10:FF:000001">
    <property type="entry name" value="Ethylene-responsive transcription factor 2"/>
    <property type="match status" value="1"/>
</dbReference>
<protein>
    <recommendedName>
        <fullName evidence="7">AP2/ERF domain-containing protein</fullName>
    </recommendedName>
</protein>
<keyword evidence="3" id="KW-0805">Transcription regulation</keyword>
<gene>
    <name evidence="8" type="ORF">E3N88_29791</name>
</gene>
<keyword evidence="5" id="KW-0804">Transcription</keyword>
<dbReference type="AlphaFoldDB" id="A0A5N6MKD9"/>
<evidence type="ECO:0000313" key="8">
    <source>
        <dbReference type="EMBL" id="KAD3640568.1"/>
    </source>
</evidence>
<dbReference type="GO" id="GO:0003677">
    <property type="term" value="F:DNA binding"/>
    <property type="evidence" value="ECO:0007669"/>
    <property type="project" value="UniProtKB-KW"/>
</dbReference>
<dbReference type="EMBL" id="SZYD01000015">
    <property type="protein sequence ID" value="KAD3640568.1"/>
    <property type="molecule type" value="Genomic_DNA"/>
</dbReference>
<evidence type="ECO:0000256" key="1">
    <source>
        <dbReference type="ARBA" id="ARBA00004123"/>
    </source>
</evidence>
<dbReference type="InterPro" id="IPR036955">
    <property type="entry name" value="AP2/ERF_dom_sf"/>
</dbReference>
<dbReference type="GO" id="GO:0009873">
    <property type="term" value="P:ethylene-activated signaling pathway"/>
    <property type="evidence" value="ECO:0007669"/>
    <property type="project" value="InterPro"/>
</dbReference>
<keyword evidence="2" id="KW-0611">Plant defense</keyword>
<dbReference type="Pfam" id="PF00847">
    <property type="entry name" value="AP2"/>
    <property type="match status" value="1"/>
</dbReference>
<dbReference type="PRINTS" id="PR00367">
    <property type="entry name" value="ETHRSPELEMNT"/>
</dbReference>
<evidence type="ECO:0000256" key="6">
    <source>
        <dbReference type="ARBA" id="ARBA00023242"/>
    </source>
</evidence>
<comment type="subcellular location">
    <subcellularLocation>
        <location evidence="1">Nucleus</location>
    </subcellularLocation>
</comment>
<evidence type="ECO:0000259" key="7">
    <source>
        <dbReference type="PROSITE" id="PS51032"/>
    </source>
</evidence>
<keyword evidence="4" id="KW-0238">DNA-binding</keyword>
<dbReference type="GO" id="GO:0003700">
    <property type="term" value="F:DNA-binding transcription factor activity"/>
    <property type="evidence" value="ECO:0007669"/>
    <property type="project" value="InterPro"/>
</dbReference>
<dbReference type="PANTHER" id="PTHR31190">
    <property type="entry name" value="DNA-BINDING DOMAIN"/>
    <property type="match status" value="1"/>
</dbReference>
<feature type="domain" description="AP2/ERF" evidence="7">
    <location>
        <begin position="81"/>
        <end position="139"/>
    </location>
</feature>
<evidence type="ECO:0000256" key="2">
    <source>
        <dbReference type="ARBA" id="ARBA00022821"/>
    </source>
</evidence>
<evidence type="ECO:0000256" key="3">
    <source>
        <dbReference type="ARBA" id="ARBA00023015"/>
    </source>
</evidence>
<name>A0A5N6MKD9_9ASTR</name>
<sequence>MSSNPNLEFFPTSPCSWDELSFSHHMLSVIHIKEENFSFQDPSEDQYEHSPEPDLNKTLHTKETLQVISKPKQDPDVQKKRFIGVRERPWGKFAAEIRDSTRNGIRVWLGTFDSAEEAALIYDQAAFSMRGPLAQLNFSVERVKESLKGKSYCFNKDGTSPATAIKETHRVRKISKSKRNSKNQVCSKTPVVFEDLGSDLLEQLLGHFGSWDTLVTEISKLAYADMRGGSYSSEATLLSKDNLILPKVVQDYCFRRSTLRRFQKFRASEYQMLLKTFFSNFLRKTKTSEEIPLTKTVAAYSHSTKGTDTRHAGLSKDKDNM</sequence>
<dbReference type="CDD" id="cd00018">
    <property type="entry name" value="AP2"/>
    <property type="match status" value="1"/>
</dbReference>
<dbReference type="InterPro" id="IPR001471">
    <property type="entry name" value="AP2/ERF_dom"/>
</dbReference>
<accession>A0A5N6MKD9</accession>
<comment type="caution">
    <text evidence="8">The sequence shown here is derived from an EMBL/GenBank/DDBJ whole genome shotgun (WGS) entry which is preliminary data.</text>
</comment>
<dbReference type="SMART" id="SM00380">
    <property type="entry name" value="AP2"/>
    <property type="match status" value="1"/>
</dbReference>
<evidence type="ECO:0000313" key="9">
    <source>
        <dbReference type="Proteomes" id="UP000326396"/>
    </source>
</evidence>